<dbReference type="PANTHER" id="PTHR43646">
    <property type="entry name" value="GLYCOSYLTRANSFERASE"/>
    <property type="match status" value="1"/>
</dbReference>
<dbReference type="STRING" id="1280949.HAD_09730"/>
<dbReference type="Pfam" id="PF00535">
    <property type="entry name" value="Glycos_transf_2"/>
    <property type="match status" value="1"/>
</dbReference>
<evidence type="ECO:0000256" key="4">
    <source>
        <dbReference type="ARBA" id="ARBA00022679"/>
    </source>
</evidence>
<dbReference type="PANTHER" id="PTHR43646:SF2">
    <property type="entry name" value="GLYCOSYLTRANSFERASE 2-LIKE DOMAIN-CONTAINING PROTEIN"/>
    <property type="match status" value="1"/>
</dbReference>
<evidence type="ECO:0000313" key="7">
    <source>
        <dbReference type="EMBL" id="KCZ85957.1"/>
    </source>
</evidence>
<accession>A0A069E7A7</accession>
<dbReference type="OrthoDB" id="5291101at2"/>
<evidence type="ECO:0000256" key="1">
    <source>
        <dbReference type="ARBA" id="ARBA00004236"/>
    </source>
</evidence>
<keyword evidence="5" id="KW-0472">Membrane</keyword>
<feature type="domain" description="Glycosyltransferase 2-like" evidence="6">
    <location>
        <begin position="6"/>
        <end position="136"/>
    </location>
</feature>
<keyword evidence="4 7" id="KW-0808">Transferase</keyword>
<dbReference type="Proteomes" id="UP000027446">
    <property type="component" value="Unassembled WGS sequence"/>
</dbReference>
<dbReference type="AlphaFoldDB" id="A0A069E7A7"/>
<dbReference type="SUPFAM" id="SSF53448">
    <property type="entry name" value="Nucleotide-diphospho-sugar transferases"/>
    <property type="match status" value="1"/>
</dbReference>
<dbReference type="InterPro" id="IPR029044">
    <property type="entry name" value="Nucleotide-diphossugar_trans"/>
</dbReference>
<sequence>MPAPLSIVIPTLNAEAELPLCLESLMPGLEAGLIREVVVADGGSEDATPKIAGAMGANLVTGARGRGAQLAAGAAAARGDWLLFLHADTALSRDWAERTGDHVMTKPDHAAFFELRFRSDARAARTLEKRANRRARMLGLPYGDQGLLISRKLYDEVGGYQDVPLMEDVMIVRAIGKRRLVQLNAEARTSAAKYERDGWRKRSWHNAALLARFLLGASPDALAKRYT</sequence>
<gene>
    <name evidence="7" type="ORF">HAD_09730</name>
</gene>
<evidence type="ECO:0000256" key="3">
    <source>
        <dbReference type="ARBA" id="ARBA00022676"/>
    </source>
</evidence>
<dbReference type="Gene3D" id="3.90.550.10">
    <property type="entry name" value="Spore Coat Polysaccharide Biosynthesis Protein SpsA, Chain A"/>
    <property type="match status" value="1"/>
</dbReference>
<keyword evidence="8" id="KW-1185">Reference proteome</keyword>
<name>A0A069E7A7_9PROT</name>
<dbReference type="NCBIfam" id="TIGR04283">
    <property type="entry name" value="glyco_like_mftF"/>
    <property type="match status" value="1"/>
</dbReference>
<dbReference type="GO" id="GO:0016757">
    <property type="term" value="F:glycosyltransferase activity"/>
    <property type="evidence" value="ECO:0007669"/>
    <property type="project" value="UniProtKB-KW"/>
</dbReference>
<comment type="subcellular location">
    <subcellularLocation>
        <location evidence="1">Cell membrane</location>
    </subcellularLocation>
</comment>
<organism evidence="7 8">
    <name type="scientific">Hyphomonas adhaerens MHS-3</name>
    <dbReference type="NCBI Taxonomy" id="1280949"/>
    <lineage>
        <taxon>Bacteria</taxon>
        <taxon>Pseudomonadati</taxon>
        <taxon>Pseudomonadota</taxon>
        <taxon>Alphaproteobacteria</taxon>
        <taxon>Hyphomonadales</taxon>
        <taxon>Hyphomonadaceae</taxon>
        <taxon>Hyphomonas</taxon>
    </lineage>
</organism>
<evidence type="ECO:0000256" key="5">
    <source>
        <dbReference type="ARBA" id="ARBA00023136"/>
    </source>
</evidence>
<dbReference type="InterPro" id="IPR026461">
    <property type="entry name" value="Trfase_2_rSAM/seldom_assoc"/>
</dbReference>
<dbReference type="PATRIC" id="fig|1280949.3.peg.1988"/>
<dbReference type="InterPro" id="IPR001173">
    <property type="entry name" value="Glyco_trans_2-like"/>
</dbReference>
<evidence type="ECO:0000313" key="8">
    <source>
        <dbReference type="Proteomes" id="UP000027446"/>
    </source>
</evidence>
<dbReference type="GO" id="GO:0005886">
    <property type="term" value="C:plasma membrane"/>
    <property type="evidence" value="ECO:0007669"/>
    <property type="project" value="UniProtKB-SubCell"/>
</dbReference>
<protein>
    <submittedName>
        <fullName evidence="7">Glycosyl transferase group 2 family protein</fullName>
    </submittedName>
</protein>
<dbReference type="RefSeq" id="WP_035570785.1">
    <property type="nucleotide sequence ID" value="NZ_ARYH01000001.1"/>
</dbReference>
<proteinExistence type="predicted"/>
<comment type="caution">
    <text evidence="7">The sequence shown here is derived from an EMBL/GenBank/DDBJ whole genome shotgun (WGS) entry which is preliminary data.</text>
</comment>
<dbReference type="CDD" id="cd02522">
    <property type="entry name" value="GT_2_like_a"/>
    <property type="match status" value="1"/>
</dbReference>
<keyword evidence="2" id="KW-1003">Cell membrane</keyword>
<keyword evidence="3" id="KW-0328">Glycosyltransferase</keyword>
<evidence type="ECO:0000259" key="6">
    <source>
        <dbReference type="Pfam" id="PF00535"/>
    </source>
</evidence>
<dbReference type="EMBL" id="ARYH01000001">
    <property type="protein sequence ID" value="KCZ85957.1"/>
    <property type="molecule type" value="Genomic_DNA"/>
</dbReference>
<evidence type="ECO:0000256" key="2">
    <source>
        <dbReference type="ARBA" id="ARBA00022475"/>
    </source>
</evidence>
<dbReference type="eggNOG" id="COG1215">
    <property type="taxonomic scope" value="Bacteria"/>
</dbReference>
<reference evidence="7 8" key="1">
    <citation type="journal article" date="2014" name="Antonie Van Leeuwenhoek">
        <title>Hyphomonas beringensis sp. nov. and Hyphomonas chukchiensis sp. nov., isolated from surface seawater of the Bering Sea and Chukchi Sea.</title>
        <authorList>
            <person name="Li C."/>
            <person name="Lai Q."/>
            <person name="Li G."/>
            <person name="Dong C."/>
            <person name="Wang J."/>
            <person name="Liao Y."/>
            <person name="Shao Z."/>
        </authorList>
    </citation>
    <scope>NUCLEOTIDE SEQUENCE [LARGE SCALE GENOMIC DNA]</scope>
    <source>
        <strain evidence="7 8">MHS-3</strain>
    </source>
</reference>